<dbReference type="AlphaFoldDB" id="A0AAV5KJ36"/>
<comment type="caution">
    <text evidence="1">The sequence shown here is derived from an EMBL/GenBank/DDBJ whole genome shotgun (WGS) entry which is preliminary data.</text>
</comment>
<dbReference type="EMBL" id="BPVZ01000066">
    <property type="protein sequence ID" value="GKV24633.1"/>
    <property type="molecule type" value="Genomic_DNA"/>
</dbReference>
<reference evidence="1 2" key="1">
    <citation type="journal article" date="2021" name="Commun. Biol.">
        <title>The genome of Shorea leprosula (Dipterocarpaceae) highlights the ecological relevance of drought in aseasonal tropical rainforests.</title>
        <authorList>
            <person name="Ng K.K.S."/>
            <person name="Kobayashi M.J."/>
            <person name="Fawcett J.A."/>
            <person name="Hatakeyama M."/>
            <person name="Paape T."/>
            <person name="Ng C.H."/>
            <person name="Ang C.C."/>
            <person name="Tnah L.H."/>
            <person name="Lee C.T."/>
            <person name="Nishiyama T."/>
            <person name="Sese J."/>
            <person name="O'Brien M.J."/>
            <person name="Copetti D."/>
            <person name="Mohd Noor M.I."/>
            <person name="Ong R.C."/>
            <person name="Putra M."/>
            <person name="Sireger I.Z."/>
            <person name="Indrioko S."/>
            <person name="Kosugi Y."/>
            <person name="Izuno A."/>
            <person name="Isagi Y."/>
            <person name="Lee S.L."/>
            <person name="Shimizu K.K."/>
        </authorList>
    </citation>
    <scope>NUCLEOTIDE SEQUENCE [LARGE SCALE GENOMIC DNA]</scope>
    <source>
        <strain evidence="1">214</strain>
    </source>
</reference>
<organism evidence="1 2">
    <name type="scientific">Rubroshorea leprosula</name>
    <dbReference type="NCBI Taxonomy" id="152421"/>
    <lineage>
        <taxon>Eukaryota</taxon>
        <taxon>Viridiplantae</taxon>
        <taxon>Streptophyta</taxon>
        <taxon>Embryophyta</taxon>
        <taxon>Tracheophyta</taxon>
        <taxon>Spermatophyta</taxon>
        <taxon>Magnoliopsida</taxon>
        <taxon>eudicotyledons</taxon>
        <taxon>Gunneridae</taxon>
        <taxon>Pentapetalae</taxon>
        <taxon>rosids</taxon>
        <taxon>malvids</taxon>
        <taxon>Malvales</taxon>
        <taxon>Dipterocarpaceae</taxon>
        <taxon>Rubroshorea</taxon>
    </lineage>
</organism>
<gene>
    <name evidence="1" type="ORF">SLEP1_g34218</name>
</gene>
<keyword evidence="2" id="KW-1185">Reference proteome</keyword>
<accession>A0AAV5KJ36</accession>
<evidence type="ECO:0000313" key="1">
    <source>
        <dbReference type="EMBL" id="GKV24633.1"/>
    </source>
</evidence>
<name>A0AAV5KJ36_9ROSI</name>
<protein>
    <submittedName>
        <fullName evidence="1">Uncharacterized protein</fullName>
    </submittedName>
</protein>
<evidence type="ECO:0000313" key="2">
    <source>
        <dbReference type="Proteomes" id="UP001054252"/>
    </source>
</evidence>
<dbReference type="Proteomes" id="UP001054252">
    <property type="component" value="Unassembled WGS sequence"/>
</dbReference>
<proteinExistence type="predicted"/>
<sequence length="53" mass="5409">MSSGYQNGVGGCGSGLGGGLDGVDFDPNVFGPLLSGGRRGVRMRCDPFFISQL</sequence>